<evidence type="ECO:0000313" key="8">
    <source>
        <dbReference type="Proteomes" id="UP001057877"/>
    </source>
</evidence>
<dbReference type="InterPro" id="IPR028871">
    <property type="entry name" value="BlueCu_1_BS"/>
</dbReference>
<keyword evidence="1" id="KW-0813">Transport</keyword>
<dbReference type="Proteomes" id="UP001057877">
    <property type="component" value="Chromosome"/>
</dbReference>
<gene>
    <name evidence="7" type="ORF">L1F29_26145</name>
</gene>
<dbReference type="Pfam" id="PF00127">
    <property type="entry name" value="Copper-bind"/>
    <property type="match status" value="1"/>
</dbReference>
<protein>
    <submittedName>
        <fullName evidence="7">Plastocyanin/azurin family copper-binding protein</fullName>
    </submittedName>
</protein>
<keyword evidence="4" id="KW-0186">Copper</keyword>
<dbReference type="InterPro" id="IPR008972">
    <property type="entry name" value="Cupredoxin"/>
</dbReference>
<dbReference type="PANTHER" id="PTHR39335">
    <property type="entry name" value="BLL4220 PROTEIN"/>
    <property type="match status" value="1"/>
</dbReference>
<dbReference type="SUPFAM" id="SSF49503">
    <property type="entry name" value="Cupredoxins"/>
    <property type="match status" value="1"/>
</dbReference>
<feature type="signal peptide" evidence="5">
    <location>
        <begin position="1"/>
        <end position="26"/>
    </location>
</feature>
<evidence type="ECO:0000256" key="3">
    <source>
        <dbReference type="ARBA" id="ARBA00022982"/>
    </source>
</evidence>
<evidence type="ECO:0000313" key="7">
    <source>
        <dbReference type="EMBL" id="UVI28892.1"/>
    </source>
</evidence>
<feature type="domain" description="Blue (type 1) copper" evidence="6">
    <location>
        <begin position="450"/>
        <end position="529"/>
    </location>
</feature>
<dbReference type="InterPro" id="IPR000923">
    <property type="entry name" value="BlueCu_1"/>
</dbReference>
<accession>A0ABY5S4R4</accession>
<evidence type="ECO:0000256" key="4">
    <source>
        <dbReference type="ARBA" id="ARBA00023008"/>
    </source>
</evidence>
<organism evidence="7 8">
    <name type="scientific">Paenibacillus spongiae</name>
    <dbReference type="NCBI Taxonomy" id="2909671"/>
    <lineage>
        <taxon>Bacteria</taxon>
        <taxon>Bacillati</taxon>
        <taxon>Bacillota</taxon>
        <taxon>Bacilli</taxon>
        <taxon>Bacillales</taxon>
        <taxon>Paenibacillaceae</taxon>
        <taxon>Paenibacillus</taxon>
    </lineage>
</organism>
<dbReference type="PANTHER" id="PTHR39335:SF1">
    <property type="entry name" value="BLL4220 PROTEIN"/>
    <property type="match status" value="1"/>
</dbReference>
<reference evidence="7" key="1">
    <citation type="submission" date="2022-01" db="EMBL/GenBank/DDBJ databases">
        <title>Paenibacillus spongiae sp. nov., isolated from marine sponge.</title>
        <authorList>
            <person name="Li Z."/>
            <person name="Zhang M."/>
        </authorList>
    </citation>
    <scope>NUCLEOTIDE SEQUENCE</scope>
    <source>
        <strain evidence="7">PHS-Z3</strain>
    </source>
</reference>
<dbReference type="CDD" id="cd13921">
    <property type="entry name" value="Amicyanin"/>
    <property type="match status" value="1"/>
</dbReference>
<dbReference type="RefSeq" id="WP_258384979.1">
    <property type="nucleotide sequence ID" value="NZ_CP091430.1"/>
</dbReference>
<evidence type="ECO:0000259" key="6">
    <source>
        <dbReference type="Pfam" id="PF00127"/>
    </source>
</evidence>
<evidence type="ECO:0000256" key="5">
    <source>
        <dbReference type="SAM" id="SignalP"/>
    </source>
</evidence>
<evidence type="ECO:0000256" key="1">
    <source>
        <dbReference type="ARBA" id="ARBA00022448"/>
    </source>
</evidence>
<proteinExistence type="predicted"/>
<sequence length="529" mass="57459">MRRFTSLLVGIVLCASLLMPAAGVFAEEQASGQPVQSDAQTAEELGLMIGEGDGVTAAYLEKKSTRMNAALLSLRLQGKLEEAIAYEGTANFADAKLVGKSNQAVLAYLKKNPQYGWSGTGSNRFDPLSDISAQQFYKVLLEAAGYKSGTDFTFADTEKYAAGKGLGQVAGVSVLTNAHIATAMIEALSVETAHGHTLFAMLQQSGVIPGSAEMPQGERIGLRTDAKLGTYFTDGKGRTLYFFTKDAQDVNACQGECVKNWPLFASEQLQIPAQLNAADFTILTRTDGTKQWMYKGWPLYYFVKDKAAGDVLGEAVNGVWFVAKSDYSVMLGTNGTLGNYLTDDQGRTLYYFDKDTPQNSACKGECIANWPVYAQSGGSVPSTMKKDDFGRITREDGSVQATYKGYPLYYFVKDKAHGDVTGQNVNKVWFVIDPAKFTGTTAAQAVKTYRIDIKEFSFGTEPLTVEAGSEIIFTNYDDMKHNAVAADGAFATPLLAKGESFTIKIDKAGTYDYYCEPHKSFMTGQIIVK</sequence>
<name>A0ABY5S4R4_9BACL</name>
<dbReference type="Gene3D" id="2.60.40.420">
    <property type="entry name" value="Cupredoxins - blue copper proteins"/>
    <property type="match status" value="1"/>
</dbReference>
<keyword evidence="8" id="KW-1185">Reference proteome</keyword>
<keyword evidence="5" id="KW-0732">Signal</keyword>
<dbReference type="PROSITE" id="PS00196">
    <property type="entry name" value="COPPER_BLUE"/>
    <property type="match status" value="1"/>
</dbReference>
<feature type="chain" id="PRO_5046211110" evidence="5">
    <location>
        <begin position="27"/>
        <end position="529"/>
    </location>
</feature>
<keyword evidence="2" id="KW-0479">Metal-binding</keyword>
<dbReference type="InterPro" id="IPR005297">
    <property type="entry name" value="Lipoprotein_repeat"/>
</dbReference>
<keyword evidence="3" id="KW-0249">Electron transport</keyword>
<evidence type="ECO:0000256" key="2">
    <source>
        <dbReference type="ARBA" id="ARBA00022723"/>
    </source>
</evidence>
<dbReference type="EMBL" id="CP091430">
    <property type="protein sequence ID" value="UVI28892.1"/>
    <property type="molecule type" value="Genomic_DNA"/>
</dbReference>
<dbReference type="Pfam" id="PF03640">
    <property type="entry name" value="Lipoprotein_15"/>
    <property type="match status" value="4"/>
</dbReference>
<dbReference type="InterPro" id="IPR035668">
    <property type="entry name" value="Amicyanin"/>
</dbReference>